<protein>
    <recommendedName>
        <fullName evidence="3">Reverse transcriptase domain-containing protein</fullName>
    </recommendedName>
</protein>
<proteinExistence type="predicted"/>
<evidence type="ECO:0000256" key="2">
    <source>
        <dbReference type="SAM" id="Phobius"/>
    </source>
</evidence>
<dbReference type="InterPro" id="IPR000477">
    <property type="entry name" value="RT_dom"/>
</dbReference>
<organism evidence="4 5">
    <name type="scientific">Apteryx mantelli</name>
    <name type="common">North Island brown kiwi</name>
    <dbReference type="NCBI Taxonomy" id="2696672"/>
    <lineage>
        <taxon>Eukaryota</taxon>
        <taxon>Metazoa</taxon>
        <taxon>Chordata</taxon>
        <taxon>Craniata</taxon>
        <taxon>Vertebrata</taxon>
        <taxon>Euteleostomi</taxon>
        <taxon>Archelosauria</taxon>
        <taxon>Archosauria</taxon>
        <taxon>Dinosauria</taxon>
        <taxon>Saurischia</taxon>
        <taxon>Theropoda</taxon>
        <taxon>Coelurosauria</taxon>
        <taxon>Aves</taxon>
        <taxon>Palaeognathae</taxon>
        <taxon>Apterygiformes</taxon>
        <taxon>Apterygidae</taxon>
        <taxon>Apteryx</taxon>
    </lineage>
</organism>
<dbReference type="PANTHER" id="PTHR33332">
    <property type="entry name" value="REVERSE TRANSCRIPTASE DOMAIN-CONTAINING PROTEIN"/>
    <property type="match status" value="1"/>
</dbReference>
<dbReference type="Proteomes" id="UP001652627">
    <property type="component" value="Chromosome 23"/>
</dbReference>
<dbReference type="GeneID" id="136994013"/>
<dbReference type="InterPro" id="IPR031554">
    <property type="entry name" value="FSIP2_C"/>
</dbReference>
<keyword evidence="2" id="KW-1133">Transmembrane helix</keyword>
<feature type="region of interest" description="Disordered" evidence="1">
    <location>
        <begin position="833"/>
        <end position="852"/>
    </location>
</feature>
<keyword evidence="2" id="KW-0472">Membrane</keyword>
<dbReference type="SUPFAM" id="SSF56672">
    <property type="entry name" value="DNA/RNA polymerases"/>
    <property type="match status" value="1"/>
</dbReference>
<reference evidence="5" key="1">
    <citation type="submission" date="2025-08" db="UniProtKB">
        <authorList>
            <consortium name="RefSeq"/>
        </authorList>
    </citation>
    <scope>IDENTIFICATION</scope>
    <source>
        <tissue evidence="5">Blood</tissue>
    </source>
</reference>
<dbReference type="InterPro" id="IPR043502">
    <property type="entry name" value="DNA/RNA_pol_sf"/>
</dbReference>
<keyword evidence="4" id="KW-1185">Reference proteome</keyword>
<feature type="domain" description="Reverse transcriptase" evidence="3">
    <location>
        <begin position="223"/>
        <end position="473"/>
    </location>
</feature>
<dbReference type="Pfam" id="PF15783">
    <property type="entry name" value="FSIP2"/>
    <property type="match status" value="1"/>
</dbReference>
<keyword evidence="2" id="KW-0812">Transmembrane</keyword>
<evidence type="ECO:0000256" key="1">
    <source>
        <dbReference type="SAM" id="MobiDB-lite"/>
    </source>
</evidence>
<evidence type="ECO:0000259" key="3">
    <source>
        <dbReference type="PROSITE" id="PS50878"/>
    </source>
</evidence>
<name>A0ABM4FMH7_9AVES</name>
<sequence length="881" mass="98120">MSSESSRGQSCSCSWLPGRNTDTIRCVKGLLHLLLYLTIITVFYSTPSIVYMVPRAPSLRHLNKVVSFFHTILTPLVSALIYRLRNREAKALLELNLARDVKDNKKGFFKYISSKKKTRENVGPLLNGVGALVTKDAEKAELLNAFFASVFTGQASPQEPQTLKAREKVWRKEDFPLVEEEWVRDHLSKLDTHKSMGPDGMHPRVLRELADIIAKPLSIIFERSWRTGEVPEDWKKANVTPVFKKGKKEDPGNYRPVSLTSIPGKVMEQLILEAISTHVEEKKVIRSSQHGFTKGKSCLTNLIAFYAGMTGWVDEGRAVDVVYLDFSKAFDTLSHSILIDKLRKCGLDEWTVRWIETWLNGRAQRVVISGTESSWRPVASGVPQGSVLGPVLFNFFINDLDEGTECTLSKFADDTKLGGVADTPEGCAAIQRDLDRLERWAERNLMKFNKGKCRVLHLGRNNPMHQYRLGVDLLESSSAEKDLGVLVDTKLSMRQQCALVAKKANGILGCIRKSVASRSREVILPLYSALKDRVEERNREIERIMTALLKQVIGILHAHFPQMSNQTHIWLARKAFPRFRNPAPREGVPLKALKHQGLPDDLTTDNAVATQLAEDAVQNILVRVEGAKRVPKGENQGGPAYKEQGKCWATCPTVPRLPQAPPGVDLSEVFKEVCNELRSRLLPASRDTCAQQAEAQPLDTRAHSNDSLLSDFSASQSRDRQPPEQQVSPTEKFISTIMMELSQGQGAAPHCEERLGADSDALPRSMVQSVCAQLLAEFGSQLTEQLCLQRECRTLCEAAARLVWRGISGAWLQTCTPAEALPQLPTAADSVVEEMHQDPAEPYSPSKPSLPNTSNLSLSSLLIKMLSQKLVSLFSHQGLQC</sequence>
<dbReference type="RefSeq" id="XP_067166150.1">
    <property type="nucleotide sequence ID" value="XM_067310049.1"/>
</dbReference>
<feature type="transmembrane region" description="Helical" evidence="2">
    <location>
        <begin position="33"/>
        <end position="53"/>
    </location>
</feature>
<gene>
    <name evidence="5" type="primary">LOC136994013</name>
</gene>
<dbReference type="Pfam" id="PF00078">
    <property type="entry name" value="RVT_1"/>
    <property type="match status" value="1"/>
</dbReference>
<dbReference type="PROSITE" id="PS50878">
    <property type="entry name" value="RT_POL"/>
    <property type="match status" value="1"/>
</dbReference>
<accession>A0ABM4FMH7</accession>
<evidence type="ECO:0000313" key="5">
    <source>
        <dbReference type="RefSeq" id="XP_067166150.1"/>
    </source>
</evidence>
<dbReference type="CDD" id="cd01650">
    <property type="entry name" value="RT_nLTR_like"/>
    <property type="match status" value="1"/>
</dbReference>
<evidence type="ECO:0000313" key="4">
    <source>
        <dbReference type="Proteomes" id="UP001652627"/>
    </source>
</evidence>